<feature type="compositionally biased region" description="Low complexity" evidence="1">
    <location>
        <begin position="157"/>
        <end position="174"/>
    </location>
</feature>
<reference evidence="3 4" key="1">
    <citation type="submission" date="2019-09" db="EMBL/GenBank/DDBJ databases">
        <title>Draft genome sequence of various Type strains from the CCUG.</title>
        <authorList>
            <person name="Pineiro-Iglesias B."/>
            <person name="Tunovic T."/>
            <person name="Unosson C."/>
            <person name="Inganas E."/>
            <person name="Ohlen M."/>
            <person name="Cardew S."/>
            <person name="Jensie-Markopoulos S."/>
            <person name="Salva-Serra F."/>
            <person name="Jaen-Luchoro D."/>
            <person name="Karlsson R."/>
            <person name="Svensson-Stadler L."/>
            <person name="Chun J."/>
            <person name="Moore E."/>
        </authorList>
    </citation>
    <scope>NUCLEOTIDE SEQUENCE [LARGE SCALE GENOMIC DNA]</scope>
    <source>
        <strain evidence="3 4">CCUG 53682T</strain>
    </source>
</reference>
<dbReference type="RefSeq" id="WP_150384718.1">
    <property type="nucleotide sequence ID" value="NZ_BAAAFS010000001.1"/>
</dbReference>
<evidence type="ECO:0000313" key="3">
    <source>
        <dbReference type="EMBL" id="KAA8717374.1"/>
    </source>
</evidence>
<dbReference type="InterPro" id="IPR010982">
    <property type="entry name" value="Lambda_DNA-bd_dom_sf"/>
</dbReference>
<dbReference type="GO" id="GO:0003677">
    <property type="term" value="F:DNA binding"/>
    <property type="evidence" value="ECO:0007669"/>
    <property type="project" value="InterPro"/>
</dbReference>
<gene>
    <name evidence="3" type="ORF">F4V73_05855</name>
</gene>
<feature type="domain" description="HTH cro/C1-type" evidence="2">
    <location>
        <begin position="33"/>
        <end position="87"/>
    </location>
</feature>
<dbReference type="AlphaFoldDB" id="A0A5M9R8T9"/>
<dbReference type="Gene3D" id="1.10.260.40">
    <property type="entry name" value="lambda repressor-like DNA-binding domains"/>
    <property type="match status" value="1"/>
</dbReference>
<dbReference type="SUPFAM" id="SSF47413">
    <property type="entry name" value="lambda repressor-like DNA-binding domains"/>
    <property type="match status" value="1"/>
</dbReference>
<evidence type="ECO:0000313" key="4">
    <source>
        <dbReference type="Proteomes" id="UP000322181"/>
    </source>
</evidence>
<evidence type="ECO:0000256" key="1">
    <source>
        <dbReference type="SAM" id="MobiDB-lite"/>
    </source>
</evidence>
<dbReference type="Proteomes" id="UP000322181">
    <property type="component" value="Unassembled WGS sequence"/>
</dbReference>
<accession>A0A5M9R8T9</accession>
<proteinExistence type="predicted"/>
<dbReference type="PROSITE" id="PS50943">
    <property type="entry name" value="HTH_CROC1"/>
    <property type="match status" value="1"/>
</dbReference>
<feature type="region of interest" description="Disordered" evidence="1">
    <location>
        <begin position="134"/>
        <end position="183"/>
    </location>
</feature>
<organism evidence="3 4">
    <name type="scientific">Morganella psychrotolerans</name>
    <dbReference type="NCBI Taxonomy" id="368603"/>
    <lineage>
        <taxon>Bacteria</taxon>
        <taxon>Pseudomonadati</taxon>
        <taxon>Pseudomonadota</taxon>
        <taxon>Gammaproteobacteria</taxon>
        <taxon>Enterobacterales</taxon>
        <taxon>Morganellaceae</taxon>
        <taxon>Morganella</taxon>
    </lineage>
</organism>
<feature type="compositionally biased region" description="Basic and acidic residues" evidence="1">
    <location>
        <begin position="146"/>
        <end position="155"/>
    </location>
</feature>
<name>A0A5M9R8T9_9GAMM</name>
<comment type="caution">
    <text evidence="3">The sequence shown here is derived from an EMBL/GenBank/DDBJ whole genome shotgun (WGS) entry which is preliminary data.</text>
</comment>
<dbReference type="EMBL" id="VXKB01000001">
    <property type="protein sequence ID" value="KAA8717374.1"/>
    <property type="molecule type" value="Genomic_DNA"/>
</dbReference>
<protein>
    <submittedName>
        <fullName evidence="3">Helix-turn-helix domain-containing protein</fullName>
    </submittedName>
</protein>
<dbReference type="CDD" id="cd00093">
    <property type="entry name" value="HTH_XRE"/>
    <property type="match status" value="1"/>
</dbReference>
<dbReference type="InterPro" id="IPR001387">
    <property type="entry name" value="Cro/C1-type_HTH"/>
</dbReference>
<sequence>MYEEKNMSKLRRTKGSVVRPSTEAALVKLGKDIEFARRVRGIPADRFANSAGISRSTLHRLESGNGAGISLNTLAMVLTVLGKLDLLSNLVDMRNDDIGLSMLRENVMQNAKTLHSKGAKAGVVIRPEATMVKRASGTAVTKRSTKSNEAKRQENQRTLVVSSSGRTSSLLSRLKATRDSSGS</sequence>
<evidence type="ECO:0000259" key="2">
    <source>
        <dbReference type="PROSITE" id="PS50943"/>
    </source>
</evidence>